<feature type="transmembrane region" description="Helical" evidence="10">
    <location>
        <begin position="123"/>
        <end position="142"/>
    </location>
</feature>
<evidence type="ECO:0000256" key="7">
    <source>
        <dbReference type="ARBA" id="ARBA00022989"/>
    </source>
</evidence>
<evidence type="ECO:0000256" key="4">
    <source>
        <dbReference type="ARBA" id="ARBA00022519"/>
    </source>
</evidence>
<sequence length="294" mass="32479">MPKFYTFMFFFSLALVIAAVVVTGMWGLRLGTDFKGGTIWEVQFTNTRPDAVAIKTELAQTSKLEDANVSPVGDNGAIIRFKEINETQHQALLVDFQKKFGTVKEQRFSSIGSVVGSELKTKSIQAIVIVLLLITAYIAIVFRKLSRSLSSWSMGVSAIIALLHDLIIPIGIFALLGHFYNIEISAVFVAAALTILGFSVSDTVVIFDRVRENLLRFGSKDGLGAVVHRSVMETLMRSLNTTLTVLLTLAAIYIWGGESIRYFSLALILGFFLGSYSSIFVASPLLVWWNRKHV</sequence>
<evidence type="ECO:0000256" key="9">
    <source>
        <dbReference type="ARBA" id="ARBA00023136"/>
    </source>
</evidence>
<feature type="transmembrane region" description="Helical" evidence="10">
    <location>
        <begin position="262"/>
        <end position="289"/>
    </location>
</feature>
<dbReference type="GO" id="GO:0015450">
    <property type="term" value="F:protein-transporting ATPase activity"/>
    <property type="evidence" value="ECO:0007669"/>
    <property type="project" value="InterPro"/>
</dbReference>
<evidence type="ECO:0000313" key="12">
    <source>
        <dbReference type="EMBL" id="OGN32869.1"/>
    </source>
</evidence>
<organism evidence="12 13">
    <name type="scientific">Candidatus Yanofskybacteria bacterium RIFCSPLOWO2_02_FULL_45_10</name>
    <dbReference type="NCBI Taxonomy" id="1802706"/>
    <lineage>
        <taxon>Bacteria</taxon>
        <taxon>Candidatus Yanofskyibacteriota</taxon>
    </lineage>
</organism>
<dbReference type="InterPro" id="IPR048634">
    <property type="entry name" value="SecD_SecF_C"/>
</dbReference>
<dbReference type="PANTHER" id="PTHR30081">
    <property type="entry name" value="PROTEIN-EXPORT MEMBRANE PROTEIN SEC"/>
    <property type="match status" value="1"/>
</dbReference>
<dbReference type="Gene3D" id="1.20.1640.10">
    <property type="entry name" value="Multidrug efflux transporter AcrB transmembrane domain"/>
    <property type="match status" value="1"/>
</dbReference>
<dbReference type="InterPro" id="IPR022645">
    <property type="entry name" value="SecD/SecF_bac"/>
</dbReference>
<keyword evidence="2 10" id="KW-0813">Transport</keyword>
<dbReference type="GO" id="GO:0043952">
    <property type="term" value="P:protein transport by the Sec complex"/>
    <property type="evidence" value="ECO:0007669"/>
    <property type="project" value="UniProtKB-UniRule"/>
</dbReference>
<dbReference type="GO" id="GO:0005886">
    <property type="term" value="C:plasma membrane"/>
    <property type="evidence" value="ECO:0007669"/>
    <property type="project" value="UniProtKB-SubCell"/>
</dbReference>
<dbReference type="SUPFAM" id="SSF82866">
    <property type="entry name" value="Multidrug efflux transporter AcrB transmembrane domain"/>
    <property type="match status" value="1"/>
</dbReference>
<dbReference type="PANTHER" id="PTHR30081:SF8">
    <property type="entry name" value="PROTEIN TRANSLOCASE SUBUNIT SECF"/>
    <property type="match status" value="1"/>
</dbReference>
<comment type="caution">
    <text evidence="12">The sequence shown here is derived from an EMBL/GenBank/DDBJ whole genome shotgun (WGS) entry which is preliminary data.</text>
</comment>
<comment type="subunit">
    <text evidence="10">Forms a complex with SecD. Part of the essential Sec protein translocation apparatus which comprises SecA, SecYEG and auxiliary proteins SecDF. Other proteins may also be involved.</text>
</comment>
<dbReference type="InterPro" id="IPR005665">
    <property type="entry name" value="SecF_bac"/>
</dbReference>
<dbReference type="GO" id="GO:0006605">
    <property type="term" value="P:protein targeting"/>
    <property type="evidence" value="ECO:0007669"/>
    <property type="project" value="UniProtKB-UniRule"/>
</dbReference>
<dbReference type="EMBL" id="MGKU01000006">
    <property type="protein sequence ID" value="OGN32869.1"/>
    <property type="molecule type" value="Genomic_DNA"/>
</dbReference>
<dbReference type="STRING" id="1802706.A3I32_02680"/>
<proteinExistence type="inferred from homology"/>
<evidence type="ECO:0000256" key="8">
    <source>
        <dbReference type="ARBA" id="ARBA00023010"/>
    </source>
</evidence>
<gene>
    <name evidence="10" type="primary">secF</name>
    <name evidence="12" type="ORF">A3I32_02680</name>
</gene>
<evidence type="ECO:0000256" key="5">
    <source>
        <dbReference type="ARBA" id="ARBA00022692"/>
    </source>
</evidence>
<feature type="transmembrane region" description="Helical" evidence="10">
    <location>
        <begin position="238"/>
        <end position="256"/>
    </location>
</feature>
<comment type="subcellular location">
    <subcellularLocation>
        <location evidence="1 10">Cell membrane</location>
        <topology evidence="1 10">Multi-pass membrane protein</topology>
    </subcellularLocation>
</comment>
<evidence type="ECO:0000256" key="6">
    <source>
        <dbReference type="ARBA" id="ARBA00022927"/>
    </source>
</evidence>
<keyword evidence="3 10" id="KW-1003">Cell membrane</keyword>
<feature type="domain" description="SSD" evidence="11">
    <location>
        <begin position="123"/>
        <end position="288"/>
    </location>
</feature>
<protein>
    <recommendedName>
        <fullName evidence="10">Protein-export membrane protein SecF</fullName>
    </recommendedName>
</protein>
<keyword evidence="4" id="KW-0997">Cell inner membrane</keyword>
<keyword evidence="6 10" id="KW-0653">Protein transport</keyword>
<name>A0A1F8H7H7_9BACT</name>
<evidence type="ECO:0000259" key="11">
    <source>
        <dbReference type="PROSITE" id="PS50156"/>
    </source>
</evidence>
<dbReference type="HAMAP" id="MF_01464_B">
    <property type="entry name" value="SecF_B"/>
    <property type="match status" value="1"/>
</dbReference>
<evidence type="ECO:0000256" key="3">
    <source>
        <dbReference type="ARBA" id="ARBA00022475"/>
    </source>
</evidence>
<dbReference type="Pfam" id="PF02355">
    <property type="entry name" value="SecD_SecF_C"/>
    <property type="match status" value="1"/>
</dbReference>
<evidence type="ECO:0000256" key="2">
    <source>
        <dbReference type="ARBA" id="ARBA00022448"/>
    </source>
</evidence>
<evidence type="ECO:0000256" key="1">
    <source>
        <dbReference type="ARBA" id="ARBA00004651"/>
    </source>
</evidence>
<dbReference type="InterPro" id="IPR022813">
    <property type="entry name" value="SecD/SecF_arch_bac"/>
</dbReference>
<keyword evidence="8 10" id="KW-0811">Translocation</keyword>
<dbReference type="InterPro" id="IPR000731">
    <property type="entry name" value="SSD"/>
</dbReference>
<evidence type="ECO:0000313" key="13">
    <source>
        <dbReference type="Proteomes" id="UP000177494"/>
    </source>
</evidence>
<comment type="similarity">
    <text evidence="10">Belongs to the SecD/SecF family. SecF subfamily.</text>
</comment>
<feature type="transmembrane region" description="Helical" evidence="10">
    <location>
        <begin position="7"/>
        <end position="28"/>
    </location>
</feature>
<keyword evidence="7 10" id="KW-1133">Transmembrane helix</keyword>
<comment type="function">
    <text evidence="10">Part of the Sec protein translocase complex. Interacts with the SecYEG preprotein conducting channel. SecDF uses the proton motive force (PMF) to complete protein translocation after the ATP-dependent function of SecA.</text>
</comment>
<evidence type="ECO:0000256" key="10">
    <source>
        <dbReference type="HAMAP-Rule" id="MF_01464"/>
    </source>
</evidence>
<accession>A0A1F8H7H7</accession>
<dbReference type="Proteomes" id="UP000177494">
    <property type="component" value="Unassembled WGS sequence"/>
</dbReference>
<dbReference type="PROSITE" id="PS50156">
    <property type="entry name" value="SSD"/>
    <property type="match status" value="1"/>
</dbReference>
<dbReference type="AlphaFoldDB" id="A0A1F8H7H7"/>
<dbReference type="PRINTS" id="PR01755">
    <property type="entry name" value="SECFTRNLCASE"/>
</dbReference>
<reference evidence="12 13" key="1">
    <citation type="journal article" date="2016" name="Nat. Commun.">
        <title>Thousands of microbial genomes shed light on interconnected biogeochemical processes in an aquifer system.</title>
        <authorList>
            <person name="Anantharaman K."/>
            <person name="Brown C.T."/>
            <person name="Hug L.A."/>
            <person name="Sharon I."/>
            <person name="Castelle C.J."/>
            <person name="Probst A.J."/>
            <person name="Thomas B.C."/>
            <person name="Singh A."/>
            <person name="Wilkins M.J."/>
            <person name="Karaoz U."/>
            <person name="Brodie E.L."/>
            <person name="Williams K.H."/>
            <person name="Hubbard S.S."/>
            <person name="Banfield J.F."/>
        </authorList>
    </citation>
    <scope>NUCLEOTIDE SEQUENCE [LARGE SCALE GENOMIC DNA]</scope>
</reference>
<feature type="transmembrane region" description="Helical" evidence="10">
    <location>
        <begin position="154"/>
        <end position="180"/>
    </location>
</feature>
<feature type="transmembrane region" description="Helical" evidence="10">
    <location>
        <begin position="186"/>
        <end position="207"/>
    </location>
</feature>
<dbReference type="NCBIfam" id="TIGR00966">
    <property type="entry name" value="transloc_SecF"/>
    <property type="match status" value="1"/>
</dbReference>
<keyword evidence="5 10" id="KW-0812">Transmembrane</keyword>
<keyword evidence="9 10" id="KW-0472">Membrane</keyword>
<dbReference type="GO" id="GO:0065002">
    <property type="term" value="P:intracellular protein transmembrane transport"/>
    <property type="evidence" value="ECO:0007669"/>
    <property type="project" value="UniProtKB-UniRule"/>
</dbReference>